<dbReference type="AlphaFoldDB" id="A0A9D7S781"/>
<dbReference type="PANTHER" id="PTHR48075">
    <property type="entry name" value="3-HYDROXYACYL-COA DEHYDROGENASE FAMILY PROTEIN"/>
    <property type="match status" value="1"/>
</dbReference>
<keyword evidence="1" id="KW-0560">Oxidoreductase</keyword>
<organism evidence="4 5">
    <name type="scientific">Candidatus Defluviibacterium haderslevense</name>
    <dbReference type="NCBI Taxonomy" id="2981993"/>
    <lineage>
        <taxon>Bacteria</taxon>
        <taxon>Pseudomonadati</taxon>
        <taxon>Bacteroidota</taxon>
        <taxon>Saprospiria</taxon>
        <taxon>Saprospirales</taxon>
        <taxon>Saprospiraceae</taxon>
        <taxon>Candidatus Defluviibacterium</taxon>
    </lineage>
</organism>
<evidence type="ECO:0000313" key="4">
    <source>
        <dbReference type="EMBL" id="MBK9716498.1"/>
    </source>
</evidence>
<dbReference type="GO" id="GO:0070403">
    <property type="term" value="F:NAD+ binding"/>
    <property type="evidence" value="ECO:0007669"/>
    <property type="project" value="InterPro"/>
</dbReference>
<dbReference type="Pfam" id="PF00725">
    <property type="entry name" value="3HCDH"/>
    <property type="match status" value="2"/>
</dbReference>
<dbReference type="InterPro" id="IPR036291">
    <property type="entry name" value="NAD(P)-bd_dom_sf"/>
</dbReference>
<dbReference type="GO" id="GO:0006631">
    <property type="term" value="P:fatty acid metabolic process"/>
    <property type="evidence" value="ECO:0007669"/>
    <property type="project" value="InterPro"/>
</dbReference>
<protein>
    <submittedName>
        <fullName evidence="4">3-hydroxybutyryl-CoA dehydrogenase</fullName>
    </submittedName>
</protein>
<dbReference type="SUPFAM" id="SSF51735">
    <property type="entry name" value="NAD(P)-binding Rossmann-fold domains"/>
    <property type="match status" value="1"/>
</dbReference>
<name>A0A9D7S781_9BACT</name>
<dbReference type="Gene3D" id="3.40.50.720">
    <property type="entry name" value="NAD(P)-binding Rossmann-like Domain"/>
    <property type="match status" value="1"/>
</dbReference>
<gene>
    <name evidence="4" type="ORF">IPO85_03050</name>
</gene>
<dbReference type="SUPFAM" id="SSF48179">
    <property type="entry name" value="6-phosphogluconate dehydrogenase C-terminal domain-like"/>
    <property type="match status" value="2"/>
</dbReference>
<dbReference type="EMBL" id="JADKFW010000004">
    <property type="protein sequence ID" value="MBK9716498.1"/>
    <property type="molecule type" value="Genomic_DNA"/>
</dbReference>
<dbReference type="InterPro" id="IPR008927">
    <property type="entry name" value="6-PGluconate_DH-like_C_sf"/>
</dbReference>
<feature type="domain" description="3-hydroxyacyl-CoA dehydrogenase NAD binding" evidence="3">
    <location>
        <begin position="3"/>
        <end position="178"/>
    </location>
</feature>
<dbReference type="FunFam" id="3.40.50.720:FF:000009">
    <property type="entry name" value="Fatty oxidation complex, alpha subunit"/>
    <property type="match status" value="1"/>
</dbReference>
<comment type="caution">
    <text evidence="4">The sequence shown here is derived from an EMBL/GenBank/DDBJ whole genome shotgun (WGS) entry which is preliminary data.</text>
</comment>
<evidence type="ECO:0000313" key="5">
    <source>
        <dbReference type="Proteomes" id="UP000808349"/>
    </source>
</evidence>
<dbReference type="GO" id="GO:0016616">
    <property type="term" value="F:oxidoreductase activity, acting on the CH-OH group of donors, NAD or NADP as acceptor"/>
    <property type="evidence" value="ECO:0007669"/>
    <property type="project" value="InterPro"/>
</dbReference>
<reference evidence="4 5" key="1">
    <citation type="submission" date="2020-10" db="EMBL/GenBank/DDBJ databases">
        <title>Connecting structure to function with the recovery of over 1000 high-quality activated sludge metagenome-assembled genomes encoding full-length rRNA genes using long-read sequencing.</title>
        <authorList>
            <person name="Singleton C.M."/>
            <person name="Petriglieri F."/>
            <person name="Kristensen J.M."/>
            <person name="Kirkegaard R.H."/>
            <person name="Michaelsen T.Y."/>
            <person name="Andersen M.H."/>
            <person name="Karst S.M."/>
            <person name="Dueholm M.S."/>
            <person name="Nielsen P.H."/>
            <person name="Albertsen M."/>
        </authorList>
    </citation>
    <scope>NUCLEOTIDE SEQUENCE [LARGE SCALE GENOMIC DNA]</scope>
    <source>
        <strain evidence="4">Ribe_18-Q3-R11-54_BAT3C.373</strain>
    </source>
</reference>
<dbReference type="InterPro" id="IPR006108">
    <property type="entry name" value="3HC_DH_C"/>
</dbReference>
<dbReference type="InterPro" id="IPR006176">
    <property type="entry name" value="3-OHacyl-CoA_DH_NAD-bd"/>
</dbReference>
<proteinExistence type="predicted"/>
<sequence>MEIGIIGLGTMGQGIAQVFATAGYEIMLFDTFEGATQKAKISIEKSLEQLVQKSKLSTTEAKIIESKFHWKSNLNEFYSCELIIEVIKEDLSLKKELFSQLNKIISDTCIVATNTSSLSITALASTVLFPDRFVGVHFFNPATIMPLVEVIPAIQTSQKTIDTVKQILLKSKKVIVQAIDTPGFIVNRLARPFYGEAIKMYEEGIADIETIDWAMTEIGGFKMGPFTLMDFIGHDINYAVTESIFNAFYYDSRYKPSFTQKRLLEAGFLGRKSGRGFYQYHNSETKSTPNKDFTLGKNIVNQILVMLINEAAEALLLQVATKEDLELAMTKGVNYPKGLLTWADEIGIQNCVNQLDELFNKYHDTRYRCCVLLREYAAKNITFFQ</sequence>
<dbReference type="PROSITE" id="PS00067">
    <property type="entry name" value="3HCDH"/>
    <property type="match status" value="1"/>
</dbReference>
<feature type="domain" description="3-hydroxyacyl-CoA dehydrogenase C-terminal" evidence="2">
    <location>
        <begin position="299"/>
        <end position="379"/>
    </location>
</feature>
<dbReference type="InterPro" id="IPR006180">
    <property type="entry name" value="3-OHacyl-CoA_DH_CS"/>
</dbReference>
<dbReference type="Pfam" id="PF02737">
    <property type="entry name" value="3HCDH_N"/>
    <property type="match status" value="1"/>
</dbReference>
<feature type="domain" description="3-hydroxyacyl-CoA dehydrogenase C-terminal" evidence="2">
    <location>
        <begin position="183"/>
        <end position="280"/>
    </location>
</feature>
<dbReference type="PANTHER" id="PTHR48075:SF5">
    <property type="entry name" value="3-HYDROXYBUTYRYL-COA DEHYDROGENASE"/>
    <property type="match status" value="1"/>
</dbReference>
<dbReference type="Gene3D" id="1.10.1040.50">
    <property type="match status" value="1"/>
</dbReference>
<evidence type="ECO:0000256" key="1">
    <source>
        <dbReference type="ARBA" id="ARBA00023002"/>
    </source>
</evidence>
<evidence type="ECO:0000259" key="2">
    <source>
        <dbReference type="Pfam" id="PF00725"/>
    </source>
</evidence>
<accession>A0A9D7S781</accession>
<evidence type="ECO:0000259" key="3">
    <source>
        <dbReference type="Pfam" id="PF02737"/>
    </source>
</evidence>
<dbReference type="Proteomes" id="UP000808349">
    <property type="component" value="Unassembled WGS sequence"/>
</dbReference>